<evidence type="ECO:0000256" key="1">
    <source>
        <dbReference type="SAM" id="MobiDB-lite"/>
    </source>
</evidence>
<dbReference type="Pfam" id="PF20199">
    <property type="entry name" value="RepSA"/>
    <property type="match status" value="1"/>
</dbReference>
<gene>
    <name evidence="2" type="ORF">AWN90_00055</name>
</gene>
<comment type="caution">
    <text evidence="2">The sequence shown here is derived from an EMBL/GenBank/DDBJ whole genome shotgun (WGS) entry which is preliminary data.</text>
</comment>
<sequence>MQDSQRVTAAQRRALPKLADIADAVAEKWGVCKRPIPMRAFNPDTGETKYVGAACKSTRASDCPSCAAKARALRVTQCREGWHLENEPVSDRNPPTEQQQALLTARADLLAEYTVARELGDEQTADGFREVIADLDRELRATGLSGRIPGIDAQPRKRRTRSTKRRQDVADLPRKKIDKSTLGRRFAGKHRPSMFMTVTMPSYGACHRDGAIDKRGKVCGDGSPVDPDTYDYRRAARDAVFFPMLFDQFMKNWRRCTGRDVQYFATVEPQRRAAPHAHIAIRGTDPHVLIDQIIAGTYRQVWWPHFDHEQYTDDRMPVWDHAAGTFTDPDTGYVLPGFDDALALMDEVDDLEPAHVVRWGVQIDHQDIGATDPDGEAGPVRAGKAKGVLGDTEDAGQLIGYLTKYLTKSIGEVLEAPNERTRRHYERLHAELQRTPCSPTCAVWLRYGIVPRNATAKTQPGRCKGKAHRRDTLGLRGRRVLVSRRWSNKTLPDHKADRIEFVRQVLAAVGIAKSEQAHRWVVRLTEPGDTDIPPREQLIMSAIAQRSVWHNEYQTAKAAITDPPGPQQVSATNTAA</sequence>
<protein>
    <submittedName>
        <fullName evidence="2">Replication initiator protein</fullName>
    </submittedName>
</protein>
<dbReference type="STRING" id="455432.AWN90_00055"/>
<accession>A0A161ZAI4</accession>
<evidence type="ECO:0000313" key="3">
    <source>
        <dbReference type="Proteomes" id="UP000076512"/>
    </source>
</evidence>
<evidence type="ECO:0000313" key="2">
    <source>
        <dbReference type="EMBL" id="KZM76182.1"/>
    </source>
</evidence>
<name>A0A161ZAI4_9NOCA</name>
<organism evidence="2 3">
    <name type="scientific">Nocardia terpenica</name>
    <dbReference type="NCBI Taxonomy" id="455432"/>
    <lineage>
        <taxon>Bacteria</taxon>
        <taxon>Bacillati</taxon>
        <taxon>Actinomycetota</taxon>
        <taxon>Actinomycetes</taxon>
        <taxon>Mycobacteriales</taxon>
        <taxon>Nocardiaceae</taxon>
        <taxon>Nocardia</taxon>
    </lineage>
</organism>
<keyword evidence="3" id="KW-1185">Reference proteome</keyword>
<feature type="region of interest" description="Disordered" evidence="1">
    <location>
        <begin position="146"/>
        <end position="170"/>
    </location>
</feature>
<dbReference type="InterPro" id="IPR046828">
    <property type="entry name" value="RepSA"/>
</dbReference>
<proteinExistence type="predicted"/>
<dbReference type="AlphaFoldDB" id="A0A161ZAI4"/>
<dbReference type="EMBL" id="LWGR01000001">
    <property type="protein sequence ID" value="KZM76182.1"/>
    <property type="molecule type" value="Genomic_DNA"/>
</dbReference>
<reference evidence="2 3" key="1">
    <citation type="submission" date="2016-04" db="EMBL/GenBank/DDBJ databases">
        <authorList>
            <person name="Evans L.H."/>
            <person name="Alamgir A."/>
            <person name="Owens N."/>
            <person name="Weber N.D."/>
            <person name="Virtaneva K."/>
            <person name="Barbian K."/>
            <person name="Babar A."/>
            <person name="Rosenke K."/>
        </authorList>
    </citation>
    <scope>NUCLEOTIDE SEQUENCE [LARGE SCALE GENOMIC DNA]</scope>
    <source>
        <strain evidence="2 3">IFM 0406</strain>
    </source>
</reference>
<dbReference type="Proteomes" id="UP000076512">
    <property type="component" value="Unassembled WGS sequence"/>
</dbReference>